<dbReference type="PANTHER" id="PTHR12360:SF12">
    <property type="entry name" value="TRANSCRIPTIONAL REPRESSOR NF-X1"/>
    <property type="match status" value="1"/>
</dbReference>
<evidence type="ECO:0000313" key="12">
    <source>
        <dbReference type="EMBL" id="KAK3952645.1"/>
    </source>
</evidence>
<dbReference type="AlphaFoldDB" id="A0AAN6NV53"/>
<dbReference type="SMART" id="SM00438">
    <property type="entry name" value="ZnF_NFX"/>
    <property type="match status" value="10"/>
</dbReference>
<gene>
    <name evidence="12" type="ORF">QBC32DRAFT_340968</name>
</gene>
<comment type="subcellular location">
    <subcellularLocation>
        <location evidence="1">Nucleus</location>
    </subcellularLocation>
</comment>
<dbReference type="GO" id="GO:0000977">
    <property type="term" value="F:RNA polymerase II transcription regulatory region sequence-specific DNA binding"/>
    <property type="evidence" value="ECO:0007669"/>
    <property type="project" value="TreeGrafter"/>
</dbReference>
<keyword evidence="6" id="KW-0862">Zinc</keyword>
<dbReference type="Proteomes" id="UP001303222">
    <property type="component" value="Unassembled WGS sequence"/>
</dbReference>
<protein>
    <recommendedName>
        <fullName evidence="11">R3H domain-containing protein</fullName>
    </recommendedName>
</protein>
<dbReference type="EMBL" id="MU859120">
    <property type="protein sequence ID" value="KAK3952645.1"/>
    <property type="molecule type" value="Genomic_DNA"/>
</dbReference>
<feature type="compositionally biased region" description="Basic and acidic residues" evidence="10">
    <location>
        <begin position="1177"/>
        <end position="1188"/>
    </location>
</feature>
<dbReference type="InterPro" id="IPR000967">
    <property type="entry name" value="Znf_NFX1"/>
</dbReference>
<dbReference type="InterPro" id="IPR034078">
    <property type="entry name" value="NFX1_fam"/>
</dbReference>
<dbReference type="Pfam" id="PF01424">
    <property type="entry name" value="R3H"/>
    <property type="match status" value="1"/>
</dbReference>
<evidence type="ECO:0000256" key="7">
    <source>
        <dbReference type="ARBA" id="ARBA00023015"/>
    </source>
</evidence>
<keyword evidence="3" id="KW-0479">Metal-binding</keyword>
<dbReference type="InterPro" id="IPR001374">
    <property type="entry name" value="R3H_dom"/>
</dbReference>
<feature type="compositionally biased region" description="Basic residues" evidence="10">
    <location>
        <begin position="21"/>
        <end position="41"/>
    </location>
</feature>
<evidence type="ECO:0000256" key="4">
    <source>
        <dbReference type="ARBA" id="ARBA00022737"/>
    </source>
</evidence>
<dbReference type="PANTHER" id="PTHR12360">
    <property type="entry name" value="NUCLEAR TRANSCRIPTION FACTOR, X-BOX BINDING 1 NFX1"/>
    <property type="match status" value="1"/>
</dbReference>
<sequence>MADVQTATPQGGSNRGGRGGRGGRGRGRGHGGRSRRGHHHGSERPNAGGEASQPAQPAEPSRNPTETASVNVPPPSVPTPDAPSGPSREGGGRRRRGVGEGGPRRGRGVSSAQRSIVVSHRGRAPPPGTAAAPHTAEEDGTASGTGIRADAPAFVPGHPLAVPTQQPRTARARPQREPCPAPPTASKSSAPDLPTRIHEDIANGLYECVICTNELTRNTRIWSCSVCWTVTHLSCVKKWHANQEKNAEQQEQNTDQTLTWRCPGCNSQLVEKPGPDRCWCKKEIDPKPIPGLPPHTCGQTCSKPRATCPHPCSLMCHAGPCPPCTLMGPSQTCYCGKHTSTKRCSETEYGKGFSCEEVCGDLLPCGEHFCEQTCHQGLCGACEIPLLSTCYCGKEQKEIPCDQRDEVKDSFNYGQFQGSSETDDSDPWFEGSFRCSNICGRPYDCGHHTCQKPCHPQDEESTHCPFSPDVATHCPCGKTALASLPEPPRQSCQDTIPHCDKPCDKVLPCGHLCEKKCHTGPCGMCSKVIDVSCRCGRTVTQSACHQGTIEHPTCFRVCKVQLNCGRHECGERCCPGEKKAAERRKKKNRGPNENYEAEHICLQVCGRTLKCGQHTCQQLCHKGQCPSCVEAVFDEISCNCGLTVLYPPQPCGTRPPECRFPCRRRQPCGHPTVPHPCHPDDISCPKCPSLMDKPCICGREIMKNRPCWNNEVHCGLPCGKKLKCGSHVCKKTCHKPGECEDAGIPSSHCAQVCGKVRKSCEHTCAEQCHAPYPCKEDKPCQSKTFITCPCQNRKQEVRCMATMVNPSSTWESSLKCDDECLRLQRNRKLADALKIDDTHTDDHIPYSDKTLKMFKENVNWAQTQEREFRVFASSPDEKRLRFKPMPSSQRAFLHSLAEDFGLDSESQDPEPHRHVCVFKTPRFVAAPPKTLAQCARITKAAAAASKAAAAAPVVAPPKQQPYNALLLKEPRFGLTIEELEQSLSSDIKSVAKSGLTAVSFATNFLPSEEILIKAVPASTAAAIANSTIAPTPQAVESALTTLKSAVSKTVIRLKLATGGVVLCHADDSLNVVRREAESGAGGAGGWNAVAGRGTWKRLGDGSKTSTAEAEKVAAPLTRSFVTLRRIMEKKKPVAEVKKEPEVVEEDWEVAAEKEEEEEKQEKSGNLGSESEPGAATPKERSQDGEAQEKNGVSDAEQSVDSAAAHEAREHLEPSSVEDGGSSTGEQAEHEIEIVTAPKFDEAAAKMDV</sequence>
<evidence type="ECO:0000256" key="9">
    <source>
        <dbReference type="ARBA" id="ARBA00023242"/>
    </source>
</evidence>
<evidence type="ECO:0000256" key="5">
    <source>
        <dbReference type="ARBA" id="ARBA00022771"/>
    </source>
</evidence>
<dbReference type="CDD" id="cd06006">
    <property type="entry name" value="R3H_unknown_2"/>
    <property type="match status" value="1"/>
</dbReference>
<dbReference type="PROSITE" id="PS51061">
    <property type="entry name" value="R3H"/>
    <property type="match status" value="1"/>
</dbReference>
<evidence type="ECO:0000256" key="3">
    <source>
        <dbReference type="ARBA" id="ARBA00022723"/>
    </source>
</evidence>
<evidence type="ECO:0000313" key="13">
    <source>
        <dbReference type="Proteomes" id="UP001303222"/>
    </source>
</evidence>
<comment type="caution">
    <text evidence="12">The sequence shown here is derived from an EMBL/GenBank/DDBJ whole genome shotgun (WGS) entry which is preliminary data.</text>
</comment>
<dbReference type="Gene3D" id="3.30.1370.50">
    <property type="entry name" value="R3H-like domain"/>
    <property type="match status" value="1"/>
</dbReference>
<evidence type="ECO:0000259" key="11">
    <source>
        <dbReference type="PROSITE" id="PS51061"/>
    </source>
</evidence>
<feature type="domain" description="R3H" evidence="11">
    <location>
        <begin position="858"/>
        <end position="921"/>
    </location>
</feature>
<evidence type="ECO:0000256" key="10">
    <source>
        <dbReference type="SAM" id="MobiDB-lite"/>
    </source>
</evidence>
<keyword evidence="7" id="KW-0805">Transcription regulation</keyword>
<feature type="region of interest" description="Disordered" evidence="10">
    <location>
        <begin position="1132"/>
        <end position="1248"/>
    </location>
</feature>
<reference evidence="12" key="1">
    <citation type="journal article" date="2023" name="Mol. Phylogenet. Evol.">
        <title>Genome-scale phylogeny and comparative genomics of the fungal order Sordariales.</title>
        <authorList>
            <person name="Hensen N."/>
            <person name="Bonometti L."/>
            <person name="Westerberg I."/>
            <person name="Brannstrom I.O."/>
            <person name="Guillou S."/>
            <person name="Cros-Aarteil S."/>
            <person name="Calhoun S."/>
            <person name="Haridas S."/>
            <person name="Kuo A."/>
            <person name="Mondo S."/>
            <person name="Pangilinan J."/>
            <person name="Riley R."/>
            <person name="LaButti K."/>
            <person name="Andreopoulos B."/>
            <person name="Lipzen A."/>
            <person name="Chen C."/>
            <person name="Yan M."/>
            <person name="Daum C."/>
            <person name="Ng V."/>
            <person name="Clum A."/>
            <person name="Steindorff A."/>
            <person name="Ohm R.A."/>
            <person name="Martin F."/>
            <person name="Silar P."/>
            <person name="Natvig D.O."/>
            <person name="Lalanne C."/>
            <person name="Gautier V."/>
            <person name="Ament-Velasquez S.L."/>
            <person name="Kruys A."/>
            <person name="Hutchinson M.I."/>
            <person name="Powell A.J."/>
            <person name="Barry K."/>
            <person name="Miller A.N."/>
            <person name="Grigoriev I.V."/>
            <person name="Debuchy R."/>
            <person name="Gladieux P."/>
            <person name="Hiltunen Thoren M."/>
            <person name="Johannesson H."/>
        </authorList>
    </citation>
    <scope>NUCLEOTIDE SEQUENCE</scope>
    <source>
        <strain evidence="12">CBS 626.80</strain>
    </source>
</reference>
<organism evidence="12 13">
    <name type="scientific">Pseudoneurospora amorphoporcata</name>
    <dbReference type="NCBI Taxonomy" id="241081"/>
    <lineage>
        <taxon>Eukaryota</taxon>
        <taxon>Fungi</taxon>
        <taxon>Dikarya</taxon>
        <taxon>Ascomycota</taxon>
        <taxon>Pezizomycotina</taxon>
        <taxon>Sordariomycetes</taxon>
        <taxon>Sordariomycetidae</taxon>
        <taxon>Sordariales</taxon>
        <taxon>Sordariaceae</taxon>
        <taxon>Pseudoneurospora</taxon>
    </lineage>
</organism>
<evidence type="ECO:0000256" key="8">
    <source>
        <dbReference type="ARBA" id="ARBA00023163"/>
    </source>
</evidence>
<dbReference type="CDD" id="cd16492">
    <property type="entry name" value="RING-CH-C4HC3_NFX1-like"/>
    <property type="match status" value="1"/>
</dbReference>
<keyword evidence="13" id="KW-1185">Reference proteome</keyword>
<proteinExistence type="inferred from homology"/>
<keyword evidence="8" id="KW-0804">Transcription</keyword>
<feature type="compositionally biased region" description="Basic and acidic residues" evidence="10">
    <location>
        <begin position="1226"/>
        <end position="1248"/>
    </location>
</feature>
<dbReference type="SMART" id="SM00393">
    <property type="entry name" value="R3H"/>
    <property type="match status" value="1"/>
</dbReference>
<dbReference type="CDD" id="cd06008">
    <property type="entry name" value="NF-X1-zinc-finger"/>
    <property type="match status" value="6"/>
</dbReference>
<comment type="similarity">
    <text evidence="2">Belongs to the NFX1 family.</text>
</comment>
<evidence type="ECO:0000256" key="1">
    <source>
        <dbReference type="ARBA" id="ARBA00004123"/>
    </source>
</evidence>
<dbReference type="GO" id="GO:0008270">
    <property type="term" value="F:zinc ion binding"/>
    <property type="evidence" value="ECO:0007669"/>
    <property type="project" value="UniProtKB-KW"/>
</dbReference>
<accession>A0AAN6NV53</accession>
<keyword evidence="5" id="KW-0863">Zinc-finger</keyword>
<keyword evidence="4" id="KW-0677">Repeat</keyword>
<feature type="compositionally biased region" description="Basic and acidic residues" evidence="10">
    <location>
        <begin position="1203"/>
        <end position="1212"/>
    </location>
</feature>
<feature type="compositionally biased region" description="Basic and acidic residues" evidence="10">
    <location>
        <begin position="1132"/>
        <end position="1141"/>
    </location>
</feature>
<evidence type="ECO:0000256" key="2">
    <source>
        <dbReference type="ARBA" id="ARBA00007269"/>
    </source>
</evidence>
<feature type="region of interest" description="Disordered" evidence="10">
    <location>
        <begin position="1"/>
        <end position="194"/>
    </location>
</feature>
<evidence type="ECO:0000256" key="6">
    <source>
        <dbReference type="ARBA" id="ARBA00022833"/>
    </source>
</evidence>
<name>A0AAN6NV53_9PEZI</name>
<feature type="compositionally biased region" description="Pro residues" evidence="10">
    <location>
        <begin position="72"/>
        <end position="83"/>
    </location>
</feature>
<dbReference type="GO" id="GO:0000981">
    <property type="term" value="F:DNA-binding transcription factor activity, RNA polymerase II-specific"/>
    <property type="evidence" value="ECO:0007669"/>
    <property type="project" value="TreeGrafter"/>
</dbReference>
<feature type="compositionally biased region" description="Polar residues" evidence="10">
    <location>
        <begin position="1"/>
        <end position="10"/>
    </location>
</feature>
<feature type="region of interest" description="Disordered" evidence="10">
    <location>
        <begin position="1077"/>
        <end position="1111"/>
    </location>
</feature>
<feature type="compositionally biased region" description="Acidic residues" evidence="10">
    <location>
        <begin position="1142"/>
        <end position="1158"/>
    </location>
</feature>
<dbReference type="GO" id="GO:0000122">
    <property type="term" value="P:negative regulation of transcription by RNA polymerase II"/>
    <property type="evidence" value="ECO:0007669"/>
    <property type="project" value="TreeGrafter"/>
</dbReference>
<dbReference type="InterPro" id="IPR034077">
    <property type="entry name" value="R3H_FAP1"/>
</dbReference>
<dbReference type="SUPFAM" id="SSF82708">
    <property type="entry name" value="R3H domain"/>
    <property type="match status" value="1"/>
</dbReference>
<dbReference type="GO" id="GO:0005634">
    <property type="term" value="C:nucleus"/>
    <property type="evidence" value="ECO:0007669"/>
    <property type="project" value="UniProtKB-SubCell"/>
</dbReference>
<dbReference type="FunFam" id="3.30.1370.50:FF:000006">
    <property type="entry name" value="NF-X1 finger transcription factor"/>
    <property type="match status" value="1"/>
</dbReference>
<keyword evidence="9" id="KW-0539">Nucleus</keyword>
<dbReference type="InterPro" id="IPR036867">
    <property type="entry name" value="R3H_dom_sf"/>
</dbReference>
<dbReference type="Pfam" id="PF01422">
    <property type="entry name" value="zf-NF-X1"/>
    <property type="match status" value="7"/>
</dbReference>
<reference evidence="12" key="2">
    <citation type="submission" date="2023-06" db="EMBL/GenBank/DDBJ databases">
        <authorList>
            <consortium name="Lawrence Berkeley National Laboratory"/>
            <person name="Mondo S.J."/>
            <person name="Hensen N."/>
            <person name="Bonometti L."/>
            <person name="Westerberg I."/>
            <person name="Brannstrom I.O."/>
            <person name="Guillou S."/>
            <person name="Cros-Aarteil S."/>
            <person name="Calhoun S."/>
            <person name="Haridas S."/>
            <person name="Kuo A."/>
            <person name="Pangilinan J."/>
            <person name="Riley R."/>
            <person name="Labutti K."/>
            <person name="Andreopoulos B."/>
            <person name="Lipzen A."/>
            <person name="Chen C."/>
            <person name="Yanf M."/>
            <person name="Daum C."/>
            <person name="Ng V."/>
            <person name="Clum A."/>
            <person name="Steindorff A."/>
            <person name="Ohm R."/>
            <person name="Martin F."/>
            <person name="Silar P."/>
            <person name="Natvig D."/>
            <person name="Lalanne C."/>
            <person name="Gautier V."/>
            <person name="Ament-Velasquez S.L."/>
            <person name="Kruys A."/>
            <person name="Hutchinson M.I."/>
            <person name="Powell A.J."/>
            <person name="Barry K."/>
            <person name="Miller A.N."/>
            <person name="Grigoriev I.V."/>
            <person name="Debuchy R."/>
            <person name="Gladieux P."/>
            <person name="Thoren M.H."/>
            <person name="Johannesson H."/>
        </authorList>
    </citation>
    <scope>NUCLEOTIDE SEQUENCE</scope>
    <source>
        <strain evidence="12">CBS 626.80</strain>
    </source>
</reference>